<dbReference type="SUPFAM" id="SSF47413">
    <property type="entry name" value="lambda repressor-like DNA-binding domains"/>
    <property type="match status" value="1"/>
</dbReference>
<dbReference type="PROSITE" id="PS50943">
    <property type="entry name" value="HTH_CROC1"/>
    <property type="match status" value="1"/>
</dbReference>
<dbReference type="Proteomes" id="UP000706525">
    <property type="component" value="Unassembled WGS sequence"/>
</dbReference>
<dbReference type="InterPro" id="IPR001387">
    <property type="entry name" value="Cro/C1-type_HTH"/>
</dbReference>
<accession>A0ABM8XUK9</accession>
<dbReference type="Gene3D" id="1.10.260.40">
    <property type="entry name" value="lambda repressor-like DNA-binding domains"/>
    <property type="match status" value="1"/>
</dbReference>
<evidence type="ECO:0000259" key="1">
    <source>
        <dbReference type="PROSITE" id="PS50943"/>
    </source>
</evidence>
<protein>
    <recommendedName>
        <fullName evidence="1">HTH cro/C1-type domain-containing protein</fullName>
    </recommendedName>
</protein>
<proteinExistence type="predicted"/>
<organism evidence="2 3">
    <name type="scientific">Cupriavidus pampae</name>
    <dbReference type="NCBI Taxonomy" id="659251"/>
    <lineage>
        <taxon>Bacteria</taxon>
        <taxon>Pseudomonadati</taxon>
        <taxon>Pseudomonadota</taxon>
        <taxon>Betaproteobacteria</taxon>
        <taxon>Burkholderiales</taxon>
        <taxon>Burkholderiaceae</taxon>
        <taxon>Cupriavidus</taxon>
    </lineage>
</organism>
<sequence length="92" mass="9740">MLPRSQSLPSTTASKPASGKAVLGTVAITADLGDIVKRLRNQQGLTQGALAEWAGTGERFIVDLERGKPTLQLDKVLAVLDTLGARLAVMER</sequence>
<dbReference type="EMBL" id="CAJZAG010000012">
    <property type="protein sequence ID" value="CAG9184066.1"/>
    <property type="molecule type" value="Genomic_DNA"/>
</dbReference>
<dbReference type="SMART" id="SM00530">
    <property type="entry name" value="HTH_XRE"/>
    <property type="match status" value="1"/>
</dbReference>
<feature type="domain" description="HTH cro/C1-type" evidence="1">
    <location>
        <begin position="36"/>
        <end position="90"/>
    </location>
</feature>
<dbReference type="NCBIfam" id="TIGR03070">
    <property type="entry name" value="couple_hipB"/>
    <property type="match status" value="1"/>
</dbReference>
<dbReference type="RefSeq" id="WP_223994134.1">
    <property type="nucleotide sequence ID" value="NZ_CAJZAG010000012.1"/>
</dbReference>
<dbReference type="CDD" id="cd00093">
    <property type="entry name" value="HTH_XRE"/>
    <property type="match status" value="1"/>
</dbReference>
<dbReference type="InterPro" id="IPR017507">
    <property type="entry name" value="Tscrpt_reg_HipB-like"/>
</dbReference>
<dbReference type="Pfam" id="PF13560">
    <property type="entry name" value="HTH_31"/>
    <property type="match status" value="1"/>
</dbReference>
<dbReference type="InterPro" id="IPR010982">
    <property type="entry name" value="Lambda_DNA-bd_dom_sf"/>
</dbReference>
<evidence type="ECO:0000313" key="2">
    <source>
        <dbReference type="EMBL" id="CAG9184066.1"/>
    </source>
</evidence>
<comment type="caution">
    <text evidence="2">The sequence shown here is derived from an EMBL/GenBank/DDBJ whole genome shotgun (WGS) entry which is preliminary data.</text>
</comment>
<gene>
    <name evidence="2" type="ORF">LMG32289_05500</name>
</gene>
<reference evidence="2 3" key="1">
    <citation type="submission" date="2021-08" db="EMBL/GenBank/DDBJ databases">
        <authorList>
            <person name="Peeters C."/>
        </authorList>
    </citation>
    <scope>NUCLEOTIDE SEQUENCE [LARGE SCALE GENOMIC DNA]</scope>
    <source>
        <strain evidence="2 3">LMG 32289</strain>
    </source>
</reference>
<keyword evidence="3" id="KW-1185">Reference proteome</keyword>
<name>A0ABM8XUK9_9BURK</name>
<evidence type="ECO:0000313" key="3">
    <source>
        <dbReference type="Proteomes" id="UP000706525"/>
    </source>
</evidence>